<dbReference type="InterPro" id="IPR008900">
    <property type="entry name" value="Zot_N"/>
</dbReference>
<dbReference type="Proteomes" id="UP000594688">
    <property type="component" value="Chromosome"/>
</dbReference>
<sequence length="364" mass="41100">MPIYAFTGLMGAGKTYHKVRDVIIPAIKEKRRIYTNIPLRLNNIETFTDIEICSTTPLVTIIDGEFIKKIHHHQEELIGALVVIDELHTYFYSADAMWDKTLLEFLTYSRHHGIDVVFGTQNLENINKKFRNLVSNEYRFRAQSHLGFIGKGRYKMTKYVGTADSYQDPEIKPEETKHSYDKDVFKFYHSVEPGVLKSVGIPKQPIPQNNSVARWGVFTFGCLLLTGFLLSGLVSKFNGGGPEVAQGEVNIEVSEVPSSGRGYGRQKDVPILDVDEEITDEEIIELFDVDRSQPGHDLPVDPEPGRIFFDVKGREMLLKGKHKVMGKLTTGGRVFVVLEDNDGAQFDIEFAPQMAVKVGQVLDF</sequence>
<dbReference type="AlphaFoldDB" id="A0A7T0BYJ0"/>
<feature type="domain" description="Zona occludens toxin N-terminal" evidence="1">
    <location>
        <begin position="3"/>
        <end position="194"/>
    </location>
</feature>
<evidence type="ECO:0000313" key="3">
    <source>
        <dbReference type="Proteomes" id="UP000594688"/>
    </source>
</evidence>
<reference evidence="2 3" key="1">
    <citation type="submission" date="2020-02" db="EMBL/GenBank/DDBJ databases">
        <title>Genomic and physiological characterization of two novel Nitrospinaceae genera.</title>
        <authorList>
            <person name="Mueller A.J."/>
            <person name="Jung M.-Y."/>
            <person name="Strachan C.R."/>
            <person name="Herbold C.W."/>
            <person name="Kirkegaard R.H."/>
            <person name="Daims H."/>
        </authorList>
    </citation>
    <scope>NUCLEOTIDE SEQUENCE [LARGE SCALE GENOMIC DNA]</scope>
    <source>
        <strain evidence="2">EB</strain>
    </source>
</reference>
<dbReference type="InterPro" id="IPR027417">
    <property type="entry name" value="P-loop_NTPase"/>
</dbReference>
<dbReference type="Gene3D" id="3.40.50.300">
    <property type="entry name" value="P-loop containing nucleotide triphosphate hydrolases"/>
    <property type="match status" value="1"/>
</dbReference>
<dbReference type="Pfam" id="PF05707">
    <property type="entry name" value="Zot"/>
    <property type="match status" value="1"/>
</dbReference>
<dbReference type="KEGG" id="nli:G3M70_13530"/>
<accession>A0A7T0BYJ0</accession>
<gene>
    <name evidence="2" type="ORF">G3M70_13530</name>
</gene>
<proteinExistence type="predicted"/>
<dbReference type="EMBL" id="CP048685">
    <property type="protein sequence ID" value="QPJ62842.1"/>
    <property type="molecule type" value="Genomic_DNA"/>
</dbReference>
<protein>
    <recommendedName>
        <fullName evidence="1">Zona occludens toxin N-terminal domain-containing protein</fullName>
    </recommendedName>
</protein>
<name>A0A7T0BYJ0_9BACT</name>
<evidence type="ECO:0000313" key="2">
    <source>
        <dbReference type="EMBL" id="QPJ62842.1"/>
    </source>
</evidence>
<evidence type="ECO:0000259" key="1">
    <source>
        <dbReference type="Pfam" id="PF05707"/>
    </source>
</evidence>
<organism evidence="2 3">
    <name type="scientific">Candidatus Nitronauta litoralis</name>
    <dbReference type="NCBI Taxonomy" id="2705533"/>
    <lineage>
        <taxon>Bacteria</taxon>
        <taxon>Pseudomonadati</taxon>
        <taxon>Nitrospinota/Tectimicrobiota group</taxon>
        <taxon>Nitrospinota</taxon>
        <taxon>Nitrospinia</taxon>
        <taxon>Nitrospinales</taxon>
        <taxon>Nitrospinaceae</taxon>
        <taxon>Candidatus Nitronauta</taxon>
    </lineage>
</organism>